<keyword evidence="2" id="KW-1185">Reference proteome</keyword>
<dbReference type="OrthoDB" id="2375382at2"/>
<accession>A0A411YH21</accession>
<evidence type="ECO:0000313" key="2">
    <source>
        <dbReference type="Proteomes" id="UP000291469"/>
    </source>
</evidence>
<proteinExistence type="predicted"/>
<dbReference type="Gene3D" id="1.10.10.10">
    <property type="entry name" value="Winged helix-like DNA-binding domain superfamily/Winged helix DNA-binding domain"/>
    <property type="match status" value="1"/>
</dbReference>
<protein>
    <submittedName>
        <fullName evidence="1">Helix-turn-helix domain-containing protein</fullName>
    </submittedName>
</protein>
<dbReference type="Pfam" id="PF13384">
    <property type="entry name" value="HTH_23"/>
    <property type="match status" value="1"/>
</dbReference>
<dbReference type="RefSeq" id="WP_131155549.1">
    <property type="nucleotide sequence ID" value="NZ_CP036402.1"/>
</dbReference>
<reference evidence="1 2" key="1">
    <citation type="submission" date="2019-01" db="EMBL/GenBank/DDBJ databases">
        <title>Egibacter rhizosphaerae EGI 80759T.</title>
        <authorList>
            <person name="Chen D.-D."/>
            <person name="Tian Y."/>
            <person name="Jiao J.-Y."/>
            <person name="Zhang X.-T."/>
            <person name="Zhang Y.-G."/>
            <person name="Zhang Y."/>
            <person name="Xiao M."/>
            <person name="Shu W.-S."/>
            <person name="Li W.-J."/>
        </authorList>
    </citation>
    <scope>NUCLEOTIDE SEQUENCE [LARGE SCALE GENOMIC DNA]</scope>
    <source>
        <strain evidence="1 2">EGI 80759</strain>
    </source>
</reference>
<dbReference type="InterPro" id="IPR009057">
    <property type="entry name" value="Homeodomain-like_sf"/>
</dbReference>
<organism evidence="1 2">
    <name type="scientific">Egibacter rhizosphaerae</name>
    <dbReference type="NCBI Taxonomy" id="1670831"/>
    <lineage>
        <taxon>Bacteria</taxon>
        <taxon>Bacillati</taxon>
        <taxon>Actinomycetota</taxon>
        <taxon>Nitriliruptoria</taxon>
        <taxon>Egibacterales</taxon>
        <taxon>Egibacteraceae</taxon>
        <taxon>Egibacter</taxon>
    </lineage>
</organism>
<name>A0A411YH21_9ACTN</name>
<gene>
    <name evidence="1" type="ORF">ER308_13945</name>
</gene>
<dbReference type="InterPro" id="IPR036388">
    <property type="entry name" value="WH-like_DNA-bd_sf"/>
</dbReference>
<dbReference type="SUPFAM" id="SSF46689">
    <property type="entry name" value="Homeodomain-like"/>
    <property type="match status" value="1"/>
</dbReference>
<evidence type="ECO:0000313" key="1">
    <source>
        <dbReference type="EMBL" id="QBI20554.1"/>
    </source>
</evidence>
<sequence length="150" mass="16371">MSVHAEQMGRPGRKAVPVVLTGRQCEELEGLVLQGGERERVRARIVLGAAEGRSNRELTDELGCSEPTVSTWRRRFAEQGMAGLADARSQSQAMARRGPKVAPVVLPEADRAVLQRWTRRSTVSQGLVGRPGDGGERGVWEGEWLHGCTT</sequence>
<dbReference type="Proteomes" id="UP000291469">
    <property type="component" value="Chromosome"/>
</dbReference>
<dbReference type="KEGG" id="erz:ER308_13945"/>
<dbReference type="AlphaFoldDB" id="A0A411YH21"/>
<dbReference type="EMBL" id="CP036402">
    <property type="protein sequence ID" value="QBI20554.1"/>
    <property type="molecule type" value="Genomic_DNA"/>
</dbReference>